<evidence type="ECO:0000256" key="4">
    <source>
        <dbReference type="ARBA" id="ARBA00023054"/>
    </source>
</evidence>
<dbReference type="CDD" id="cd09566">
    <property type="entry name" value="SAM_liprin-beta1_2_repeat2"/>
    <property type="match status" value="1"/>
</dbReference>
<sequence length="750" mass="84784">MMSDASEMLAAALEQMDGIIAGSKAMDYSNGLFDCQSPTSPFLGGLRVLHLLEDLRAALELMDNEERDNLRCQIPDSTAEGLAEWLHGRMTNVHSAEVVYQERLSRLESDKECLILQELLNRSALETQKLELMTEVSSLKLKLTAVERDHKDNEVDPCPENGLYQEVTDLRFRVTDIENERLQCEKKLKTTKVLLFLFSVGCPREPRGVEGKLKEASVFLFVFAPDAEMLKMKKVLESLTSENDDKERRIKELEESLIKCKKVQEMVKGQTAKNKAGPGSSTPSKGKNTSEDSFGTKKARSSFGRGFFKLRGGRQAASSPNLAETERKGTEHLDLAGVPPRKPHDGAALPSSPETKKKSRGLKKFFGRLKRSHSTSFNLDDAADMEFRRGGVRATAGPRLGWSHELKHNGVDVPFSRWSKDDVCVWLHEQGLGLYVAQGQSWIKSGQTLLQASQHDLEKELGMKQPLHRKKLQLALQALGSEEEDLKGKLDHDWVNRWLDDIGLPQYKSHFDEARVDGRMLHYMTVEDLLSLKVGSVLHHLSIKRAIQVLRLNFYEPSCLRRRPSDENNVTPAEISQWTNHRVMEWLRSVDLAEYAPNLRGSGVHGGLMVLEPRFNVEALALLLNIPPNKTLLRRHLATHFHLLIGSEAQRLKQDCLENPDYSVLTATAKVKPRRLSFGGFGTLRKKRHDDGEEYVCPMNVEMPKNSSFQRSVRIYEENFDHLEQMEDSEGTVRQIGAFSEGINNLTVRD</sequence>
<feature type="domain" description="SAM" evidence="8">
    <location>
        <begin position="418"/>
        <end position="482"/>
    </location>
</feature>
<evidence type="ECO:0000313" key="10">
    <source>
        <dbReference type="Proteomes" id="UP001501940"/>
    </source>
</evidence>
<dbReference type="FunFam" id="1.10.150.50:FF:000017">
    <property type="entry name" value="Liprin-beta-1 isoform 1"/>
    <property type="match status" value="1"/>
</dbReference>
<dbReference type="GO" id="GO:0048786">
    <property type="term" value="C:presynaptic active zone"/>
    <property type="evidence" value="ECO:0007669"/>
    <property type="project" value="TreeGrafter"/>
</dbReference>
<dbReference type="GeneTree" id="ENSGT01050000244951"/>
<evidence type="ECO:0000256" key="2">
    <source>
        <dbReference type="ARBA" id="ARBA00022553"/>
    </source>
</evidence>
<keyword evidence="2" id="KW-0597">Phosphoprotein</keyword>
<dbReference type="CDD" id="cd09563">
    <property type="entry name" value="SAM_liprin-beta1_2_repeat1"/>
    <property type="match status" value="1"/>
</dbReference>
<dbReference type="InterPro" id="IPR001660">
    <property type="entry name" value="SAM"/>
</dbReference>
<dbReference type="Proteomes" id="UP001501940">
    <property type="component" value="Chromosome 21"/>
</dbReference>
<comment type="similarity">
    <text evidence="1">Belongs to the liprin family. Liprin-beta subfamily.</text>
</comment>
<keyword evidence="4 6" id="KW-0175">Coiled coil</keyword>
<reference evidence="9 10" key="1">
    <citation type="submission" date="2022-01" db="EMBL/GenBank/DDBJ databases">
        <title>A chromosome-scale genome assembly of the false clownfish, Amphiprion ocellaris.</title>
        <authorList>
            <person name="Ryu T."/>
        </authorList>
    </citation>
    <scope>NUCLEOTIDE SEQUENCE [LARGE SCALE GENOMIC DNA]</scope>
</reference>
<organism evidence="9 10">
    <name type="scientific">Amphiprion ocellaris</name>
    <name type="common">Clown anemonefish</name>
    <dbReference type="NCBI Taxonomy" id="80972"/>
    <lineage>
        <taxon>Eukaryota</taxon>
        <taxon>Metazoa</taxon>
        <taxon>Chordata</taxon>
        <taxon>Craniata</taxon>
        <taxon>Vertebrata</taxon>
        <taxon>Euteleostomi</taxon>
        <taxon>Actinopterygii</taxon>
        <taxon>Neopterygii</taxon>
        <taxon>Teleostei</taxon>
        <taxon>Neoteleostei</taxon>
        <taxon>Acanthomorphata</taxon>
        <taxon>Ovalentaria</taxon>
        <taxon>Pomacentridae</taxon>
        <taxon>Amphiprion</taxon>
    </lineage>
</organism>
<accession>A0AAQ5Z3P7</accession>
<proteinExistence type="inferred from homology"/>
<dbReference type="InterPro" id="IPR037617">
    <property type="entry name" value="LIPB1/2_SAM_1"/>
</dbReference>
<evidence type="ECO:0000259" key="8">
    <source>
        <dbReference type="PROSITE" id="PS50105"/>
    </source>
</evidence>
<dbReference type="CDD" id="cd09569">
    <property type="entry name" value="SAM_liprin-beta1_2_repeat3"/>
    <property type="match status" value="1"/>
</dbReference>
<evidence type="ECO:0000256" key="1">
    <source>
        <dbReference type="ARBA" id="ARBA00007547"/>
    </source>
</evidence>
<comment type="function">
    <text evidence="5">May regulate the disassembly of focal adhesions. Did not bind receptor-like tyrosine phosphatases type 2A.</text>
</comment>
<reference evidence="9" key="2">
    <citation type="submission" date="2025-08" db="UniProtKB">
        <authorList>
            <consortium name="Ensembl"/>
        </authorList>
    </citation>
    <scope>IDENTIFICATION</scope>
</reference>
<dbReference type="InterPro" id="IPR013761">
    <property type="entry name" value="SAM/pointed_sf"/>
</dbReference>
<dbReference type="Pfam" id="PF26022">
    <property type="entry name" value="CC_Liprin_beta"/>
    <property type="match status" value="1"/>
</dbReference>
<dbReference type="PANTHER" id="PTHR12587:SF21">
    <property type="entry name" value="PPFIA-BINDING PROTEIN 1A"/>
    <property type="match status" value="1"/>
</dbReference>
<feature type="region of interest" description="Disordered" evidence="7">
    <location>
        <begin position="334"/>
        <end position="361"/>
    </location>
</feature>
<protein>
    <recommendedName>
        <fullName evidence="8">SAM domain-containing protein</fullName>
    </recommendedName>
</protein>
<keyword evidence="3" id="KW-0677">Repeat</keyword>
<feature type="compositionally biased region" description="Polar residues" evidence="7">
    <location>
        <begin position="279"/>
        <end position="293"/>
    </location>
</feature>
<evidence type="ECO:0000256" key="3">
    <source>
        <dbReference type="ARBA" id="ARBA00022737"/>
    </source>
</evidence>
<name>A0AAQ5Z3P7_AMPOC</name>
<dbReference type="SUPFAM" id="SSF47769">
    <property type="entry name" value="SAM/Pointed domain"/>
    <property type="match status" value="3"/>
</dbReference>
<dbReference type="InterPro" id="IPR029515">
    <property type="entry name" value="Liprin"/>
</dbReference>
<dbReference type="Ensembl" id="ENSAOCT00000069931.1">
    <property type="protein sequence ID" value="ENSAOCP00000059819.1"/>
    <property type="gene ID" value="ENSAOCG00000026657.1"/>
</dbReference>
<dbReference type="Gene3D" id="1.10.150.50">
    <property type="entry name" value="Transcription Factor, Ets-1"/>
    <property type="match status" value="3"/>
</dbReference>
<dbReference type="Pfam" id="PF07647">
    <property type="entry name" value="SAM_2"/>
    <property type="match status" value="1"/>
</dbReference>
<evidence type="ECO:0000256" key="7">
    <source>
        <dbReference type="SAM" id="MobiDB-lite"/>
    </source>
</evidence>
<evidence type="ECO:0000256" key="5">
    <source>
        <dbReference type="ARBA" id="ARBA00060046"/>
    </source>
</evidence>
<dbReference type="AlphaFoldDB" id="A0AAQ5Z3P7"/>
<dbReference type="PANTHER" id="PTHR12587">
    <property type="entry name" value="LAR INTERACTING PROTEIN LIP -RELATED PROTEIN"/>
    <property type="match status" value="1"/>
</dbReference>
<dbReference type="FunFam" id="1.10.150.50:FF:000007">
    <property type="entry name" value="Liprin-beta-1 isoform 1"/>
    <property type="match status" value="1"/>
</dbReference>
<feature type="region of interest" description="Disordered" evidence="7">
    <location>
        <begin position="309"/>
        <end position="328"/>
    </location>
</feature>
<dbReference type="FunFam" id="1.10.150.50:FF:000005">
    <property type="entry name" value="Liprin-beta-1 isoform 1"/>
    <property type="match status" value="1"/>
</dbReference>
<feature type="region of interest" description="Disordered" evidence="7">
    <location>
        <begin position="268"/>
        <end position="299"/>
    </location>
</feature>
<evidence type="ECO:0000256" key="6">
    <source>
        <dbReference type="SAM" id="Coils"/>
    </source>
</evidence>
<keyword evidence="10" id="KW-1185">Reference proteome</keyword>
<dbReference type="Pfam" id="PF00536">
    <property type="entry name" value="SAM_1"/>
    <property type="match status" value="2"/>
</dbReference>
<dbReference type="InterPro" id="IPR037618">
    <property type="entry name" value="LIPB1/2_SAM_2nd"/>
</dbReference>
<feature type="coiled-coil region" evidence="6">
    <location>
        <begin position="229"/>
        <end position="263"/>
    </location>
</feature>
<reference evidence="9" key="3">
    <citation type="submission" date="2025-09" db="UniProtKB">
        <authorList>
            <consortium name="Ensembl"/>
        </authorList>
    </citation>
    <scope>IDENTIFICATION</scope>
</reference>
<dbReference type="InterPro" id="IPR037619">
    <property type="entry name" value="LIPB1/2_SAM_3rd"/>
</dbReference>
<feature type="domain" description="SAM" evidence="8">
    <location>
        <begin position="490"/>
        <end position="553"/>
    </location>
</feature>
<dbReference type="InterPro" id="IPR058914">
    <property type="entry name" value="LIPB1/2_CC"/>
</dbReference>
<evidence type="ECO:0000313" key="9">
    <source>
        <dbReference type="Ensembl" id="ENSAOCP00000059819.1"/>
    </source>
</evidence>
<dbReference type="PROSITE" id="PS50105">
    <property type="entry name" value="SAM_DOMAIN"/>
    <property type="match status" value="2"/>
</dbReference>
<dbReference type="SMART" id="SM00454">
    <property type="entry name" value="SAM"/>
    <property type="match status" value="3"/>
</dbReference>
<dbReference type="GO" id="GO:0005829">
    <property type="term" value="C:cytosol"/>
    <property type="evidence" value="ECO:0007669"/>
    <property type="project" value="UniProtKB-ARBA"/>
</dbReference>
<dbReference type="GO" id="GO:0007528">
    <property type="term" value="P:neuromuscular junction development"/>
    <property type="evidence" value="ECO:0007669"/>
    <property type="project" value="TreeGrafter"/>
</dbReference>